<sequence length="382" mass="43185">MFTRLCTQPVESTSAPLPSHPLPSSDPSLSDIEETIRGYCSSLRNCSEKETLPILSQIRTFLESNLDELPTRCAIAESCGLVSVLSDIVSSHSSVGLKSIASNLLALVQNALVSHEVQKTKHRPLKSHEDEQTNSKPVCDVNEQLLKLHNTVCNMATQIAEQFKTMHERQSRFDSVLRRLDSKMKSDRLYKTRFQRWSKTGADAIEIFDEDFIIKTGNTFTLRERPENEKTNFIPKALFSPLISSDVAQLSFTITHSYYGFRCGAVSPHLVDTGTQADIWNQQHGRACWGYKYSPPARAQTFAAPPRRTFQVVLEADCRDEERTVKCLFDGNVNHDFYKNLPRLFRFVITLHHPSVSVTINSLRFTTEPTLKGGVRKSDFQA</sequence>
<protein>
    <submittedName>
        <fullName evidence="2">Uncharacterized protein</fullName>
    </submittedName>
</protein>
<evidence type="ECO:0000313" key="3">
    <source>
        <dbReference type="Proteomes" id="UP001281761"/>
    </source>
</evidence>
<comment type="caution">
    <text evidence="2">The sequence shown here is derived from an EMBL/GenBank/DDBJ whole genome shotgun (WGS) entry which is preliminary data.</text>
</comment>
<reference evidence="2 3" key="1">
    <citation type="journal article" date="2022" name="bioRxiv">
        <title>Genomics of Preaxostyla Flagellates Illuminates Evolutionary Transitions and the Path Towards Mitochondrial Loss.</title>
        <authorList>
            <person name="Novak L.V.F."/>
            <person name="Treitli S.C."/>
            <person name="Pyrih J."/>
            <person name="Halakuc P."/>
            <person name="Pipaliya S.V."/>
            <person name="Vacek V."/>
            <person name="Brzon O."/>
            <person name="Soukal P."/>
            <person name="Eme L."/>
            <person name="Dacks J.B."/>
            <person name="Karnkowska A."/>
            <person name="Elias M."/>
            <person name="Hampl V."/>
        </authorList>
    </citation>
    <scope>NUCLEOTIDE SEQUENCE [LARGE SCALE GENOMIC DNA]</scope>
    <source>
        <strain evidence="2">NAU3</strain>
        <tissue evidence="2">Gut</tissue>
    </source>
</reference>
<organism evidence="2 3">
    <name type="scientific">Blattamonas nauphoetae</name>
    <dbReference type="NCBI Taxonomy" id="2049346"/>
    <lineage>
        <taxon>Eukaryota</taxon>
        <taxon>Metamonada</taxon>
        <taxon>Preaxostyla</taxon>
        <taxon>Oxymonadida</taxon>
        <taxon>Blattamonas</taxon>
    </lineage>
</organism>
<evidence type="ECO:0000313" key="2">
    <source>
        <dbReference type="EMBL" id="KAK2951679.1"/>
    </source>
</evidence>
<feature type="compositionally biased region" description="Low complexity" evidence="1">
    <location>
        <begin position="12"/>
        <end position="29"/>
    </location>
</feature>
<dbReference type="EMBL" id="JARBJD010000115">
    <property type="protein sequence ID" value="KAK2951679.1"/>
    <property type="molecule type" value="Genomic_DNA"/>
</dbReference>
<accession>A0ABQ9XIW9</accession>
<name>A0ABQ9XIW9_9EUKA</name>
<feature type="compositionally biased region" description="Polar residues" evidence="1">
    <location>
        <begin position="1"/>
        <end position="11"/>
    </location>
</feature>
<dbReference type="Proteomes" id="UP001281761">
    <property type="component" value="Unassembled WGS sequence"/>
</dbReference>
<evidence type="ECO:0000256" key="1">
    <source>
        <dbReference type="SAM" id="MobiDB-lite"/>
    </source>
</evidence>
<proteinExistence type="predicted"/>
<gene>
    <name evidence="2" type="ORF">BLNAU_13418</name>
</gene>
<keyword evidence="3" id="KW-1185">Reference proteome</keyword>
<feature type="region of interest" description="Disordered" evidence="1">
    <location>
        <begin position="1"/>
        <end position="29"/>
    </location>
</feature>